<dbReference type="Pfam" id="PF02875">
    <property type="entry name" value="Mur_ligase_C"/>
    <property type="match status" value="1"/>
</dbReference>
<dbReference type="PANTHER" id="PTHR23135">
    <property type="entry name" value="MUR LIGASE FAMILY MEMBER"/>
    <property type="match status" value="1"/>
</dbReference>
<dbReference type="SUPFAM" id="SSF63418">
    <property type="entry name" value="MurE/MurF N-terminal domain"/>
    <property type="match status" value="1"/>
</dbReference>
<dbReference type="SUPFAM" id="SSF53244">
    <property type="entry name" value="MurD-like peptide ligases, peptide-binding domain"/>
    <property type="match status" value="1"/>
</dbReference>
<feature type="short sequence motif" description="Meso-diaminopimelate recognition motif" evidence="2">
    <location>
        <begin position="470"/>
        <end position="473"/>
    </location>
</feature>
<comment type="catalytic activity">
    <reaction evidence="2">
        <text>UDP-N-acetyl-alpha-D-muramoyl-L-alanyl-D-glutamate + meso-2,6-diaminopimelate + ATP = UDP-N-acetyl-alpha-D-muramoyl-L-alanyl-gamma-D-glutamyl-meso-2,6-diaminopimelate + ADP + phosphate + H(+)</text>
        <dbReference type="Rhea" id="RHEA:23676"/>
        <dbReference type="ChEBI" id="CHEBI:15378"/>
        <dbReference type="ChEBI" id="CHEBI:30616"/>
        <dbReference type="ChEBI" id="CHEBI:43474"/>
        <dbReference type="ChEBI" id="CHEBI:57791"/>
        <dbReference type="ChEBI" id="CHEBI:83900"/>
        <dbReference type="ChEBI" id="CHEBI:83905"/>
        <dbReference type="ChEBI" id="CHEBI:456216"/>
        <dbReference type="EC" id="6.3.2.13"/>
    </reaction>
</comment>
<reference evidence="6 7" key="1">
    <citation type="submission" date="2018-04" db="EMBL/GenBank/DDBJ databases">
        <title>Complete genome sequence of Hydrogenophilus thermoluteolus TH-1.</title>
        <authorList>
            <person name="Arai H."/>
        </authorList>
    </citation>
    <scope>NUCLEOTIDE SEQUENCE [LARGE SCALE GENOMIC DNA]</scope>
    <source>
        <strain evidence="6 7">TH-1</strain>
    </source>
</reference>
<comment type="similarity">
    <text evidence="1 2">Belongs to the MurCDEF family. MurE subfamily.</text>
</comment>
<evidence type="ECO:0000313" key="7">
    <source>
        <dbReference type="Proteomes" id="UP000262004"/>
    </source>
</evidence>
<dbReference type="GO" id="GO:0009252">
    <property type="term" value="P:peptidoglycan biosynthetic process"/>
    <property type="evidence" value="ECO:0007669"/>
    <property type="project" value="UniProtKB-UniRule"/>
</dbReference>
<keyword evidence="7" id="KW-1185">Reference proteome</keyword>
<evidence type="ECO:0000313" key="6">
    <source>
        <dbReference type="EMBL" id="BBD77034.1"/>
    </source>
</evidence>
<dbReference type="GO" id="GO:0008360">
    <property type="term" value="P:regulation of cell shape"/>
    <property type="evidence" value="ECO:0007669"/>
    <property type="project" value="UniProtKB-KW"/>
</dbReference>
<comment type="caution">
    <text evidence="2">Lacks conserved residue(s) required for the propagation of feature annotation.</text>
</comment>
<keyword evidence="2 3" id="KW-0131">Cell cycle</keyword>
<feature type="binding site" evidence="2">
    <location>
        <begin position="470"/>
        <end position="473"/>
    </location>
    <ligand>
        <name>meso-2,6-diaminopimelate</name>
        <dbReference type="ChEBI" id="CHEBI:57791"/>
    </ligand>
</feature>
<dbReference type="KEGG" id="htl:HPTL_0766"/>
<feature type="binding site" evidence="2">
    <location>
        <position position="521"/>
    </location>
    <ligand>
        <name>meso-2,6-diaminopimelate</name>
        <dbReference type="ChEBI" id="CHEBI:57791"/>
    </ligand>
</feature>
<dbReference type="EMBL" id="AP018558">
    <property type="protein sequence ID" value="BBD77034.1"/>
    <property type="molecule type" value="Genomic_DNA"/>
</dbReference>
<feature type="binding site" evidence="2">
    <location>
        <begin position="136"/>
        <end position="142"/>
    </location>
    <ligand>
        <name>ATP</name>
        <dbReference type="ChEBI" id="CHEBI:30616"/>
    </ligand>
</feature>
<protein>
    <recommendedName>
        <fullName evidence="2">UDP-N-acetylmuramoyl-L-alanyl-D-glutamate--2,6-diaminopimelate ligase</fullName>
        <ecNumber evidence="2">6.3.2.13</ecNumber>
    </recommendedName>
    <alternativeName>
        <fullName evidence="2">Meso-A2pm-adding enzyme</fullName>
    </alternativeName>
    <alternativeName>
        <fullName evidence="2">Meso-diaminopimelate-adding enzyme</fullName>
    </alternativeName>
    <alternativeName>
        <fullName evidence="2">UDP-MurNAc-L-Ala-D-Glu:meso-diaminopimelate ligase</fullName>
    </alternativeName>
    <alternativeName>
        <fullName evidence="2">UDP-MurNAc-tripeptide synthetase</fullName>
    </alternativeName>
    <alternativeName>
        <fullName evidence="2">UDP-N-acetylmuramyl-tripeptide synthetase</fullName>
    </alternativeName>
</protein>
<comment type="function">
    <text evidence="2">Catalyzes the addition of meso-diaminopimelic acid to the nucleotide precursor UDP-N-acetylmuramoyl-L-alanyl-D-glutamate (UMAG) in the biosynthesis of bacterial cell-wall peptidoglycan.</text>
</comment>
<dbReference type="NCBIfam" id="TIGR01085">
    <property type="entry name" value="murE"/>
    <property type="match status" value="1"/>
</dbReference>
<keyword evidence="2" id="KW-0547">Nucleotide-binding</keyword>
<comment type="pathway">
    <text evidence="2 3">Cell wall biogenesis; peptidoglycan biosynthesis.</text>
</comment>
<dbReference type="InterPro" id="IPR035911">
    <property type="entry name" value="MurE/MurF_N"/>
</dbReference>
<dbReference type="Gene3D" id="3.90.190.20">
    <property type="entry name" value="Mur ligase, C-terminal domain"/>
    <property type="match status" value="1"/>
</dbReference>
<dbReference type="InterPro" id="IPR004101">
    <property type="entry name" value="Mur_ligase_C"/>
</dbReference>
<dbReference type="OrthoDB" id="5287761at2"/>
<name>A0A2Z6DX28_HYDTE</name>
<feature type="binding site" evidence="2">
    <location>
        <begin position="178"/>
        <end position="179"/>
    </location>
    <ligand>
        <name>UDP-N-acetyl-alpha-D-muramoyl-L-alanyl-D-glutamate</name>
        <dbReference type="ChEBI" id="CHEBI:83900"/>
    </ligand>
</feature>
<feature type="modified residue" description="N6-carboxylysine" evidence="2">
    <location>
        <position position="245"/>
    </location>
</feature>
<keyword evidence="2" id="KW-0067">ATP-binding</keyword>
<comment type="PTM">
    <text evidence="2">Carboxylation is probably crucial for Mg(2+) binding and, consequently, for the gamma-phosphate positioning of ATP.</text>
</comment>
<dbReference type="Gene3D" id="3.40.1390.10">
    <property type="entry name" value="MurE/MurF, N-terminal domain"/>
    <property type="match status" value="1"/>
</dbReference>
<dbReference type="GO" id="GO:0071555">
    <property type="term" value="P:cell wall organization"/>
    <property type="evidence" value="ECO:0007669"/>
    <property type="project" value="UniProtKB-KW"/>
</dbReference>
<keyword evidence="2 3" id="KW-0132">Cell division</keyword>
<dbReference type="Proteomes" id="UP000262004">
    <property type="component" value="Chromosome"/>
</dbReference>
<dbReference type="PANTHER" id="PTHR23135:SF4">
    <property type="entry name" value="UDP-N-ACETYLMURAMOYL-L-ALANYL-D-GLUTAMATE--2,6-DIAMINOPIMELATE LIGASE MURE HOMOLOG, CHLOROPLASTIC"/>
    <property type="match status" value="1"/>
</dbReference>
<keyword evidence="2" id="KW-0963">Cytoplasm</keyword>
<evidence type="ECO:0000256" key="3">
    <source>
        <dbReference type="RuleBase" id="RU004135"/>
    </source>
</evidence>
<dbReference type="RefSeq" id="WP_119334812.1">
    <property type="nucleotide sequence ID" value="NZ_AP018558.1"/>
</dbReference>
<dbReference type="InterPro" id="IPR036565">
    <property type="entry name" value="Mur-like_cat_sf"/>
</dbReference>
<comment type="subcellular location">
    <subcellularLocation>
        <location evidence="2 3">Cytoplasm</location>
    </subcellularLocation>
</comment>
<gene>
    <name evidence="2" type="primary">murE</name>
    <name evidence="6" type="ORF">HPTL_0766</name>
</gene>
<feature type="binding site" evidence="2">
    <location>
        <position position="213"/>
    </location>
    <ligand>
        <name>UDP-N-acetyl-alpha-D-muramoyl-L-alanyl-D-glutamate</name>
        <dbReference type="ChEBI" id="CHEBI:83900"/>
    </ligand>
</feature>
<comment type="cofactor">
    <cofactor evidence="2">
        <name>Mg(2+)</name>
        <dbReference type="ChEBI" id="CHEBI:18420"/>
    </cofactor>
</comment>
<keyword evidence="2 3" id="KW-0133">Cell shape</keyword>
<dbReference type="InterPro" id="IPR013221">
    <property type="entry name" value="Mur_ligase_cen"/>
</dbReference>
<organism evidence="6 7">
    <name type="scientific">Hydrogenophilus thermoluteolus</name>
    <name type="common">Pseudomonas hydrogenothermophila</name>
    <dbReference type="NCBI Taxonomy" id="297"/>
    <lineage>
        <taxon>Bacteria</taxon>
        <taxon>Pseudomonadati</taxon>
        <taxon>Pseudomonadota</taxon>
        <taxon>Hydrogenophilia</taxon>
        <taxon>Hydrogenophilales</taxon>
        <taxon>Hydrogenophilaceae</taxon>
        <taxon>Hydrogenophilus</taxon>
    </lineage>
</organism>
<keyword evidence="2 3" id="KW-0573">Peptidoglycan synthesis</keyword>
<feature type="domain" description="Mur ligase C-terminal" evidence="4">
    <location>
        <begin position="396"/>
        <end position="523"/>
    </location>
</feature>
<dbReference type="AlphaFoldDB" id="A0A2Z6DX28"/>
<feature type="binding site" evidence="2">
    <location>
        <position position="205"/>
    </location>
    <ligand>
        <name>UDP-N-acetyl-alpha-D-muramoyl-L-alanyl-D-glutamate</name>
        <dbReference type="ChEBI" id="CHEBI:83900"/>
    </ligand>
</feature>
<dbReference type="UniPathway" id="UPA00219"/>
<dbReference type="GO" id="GO:0051301">
    <property type="term" value="P:cell division"/>
    <property type="evidence" value="ECO:0007669"/>
    <property type="project" value="UniProtKB-KW"/>
</dbReference>
<dbReference type="InterPro" id="IPR005761">
    <property type="entry name" value="UDP-N-AcMur-Glu-dNH2Pim_ligase"/>
</dbReference>
<dbReference type="GO" id="GO:0000287">
    <property type="term" value="F:magnesium ion binding"/>
    <property type="evidence" value="ECO:0007669"/>
    <property type="project" value="UniProtKB-UniRule"/>
</dbReference>
<dbReference type="GO" id="GO:0005524">
    <property type="term" value="F:ATP binding"/>
    <property type="evidence" value="ECO:0007669"/>
    <property type="project" value="UniProtKB-UniRule"/>
</dbReference>
<dbReference type="SUPFAM" id="SSF53623">
    <property type="entry name" value="MurD-like peptide ligases, catalytic domain"/>
    <property type="match status" value="1"/>
</dbReference>
<feature type="binding site" evidence="2">
    <location>
        <position position="525"/>
    </location>
    <ligand>
        <name>meso-2,6-diaminopimelate</name>
        <dbReference type="ChEBI" id="CHEBI:57791"/>
    </ligand>
</feature>
<dbReference type="HAMAP" id="MF_00208">
    <property type="entry name" value="MurE"/>
    <property type="match status" value="1"/>
</dbReference>
<evidence type="ECO:0000256" key="1">
    <source>
        <dbReference type="ARBA" id="ARBA00005898"/>
    </source>
</evidence>
<dbReference type="EC" id="6.3.2.13" evidence="2"/>
<feature type="binding site" evidence="2">
    <location>
        <position position="446"/>
    </location>
    <ligand>
        <name>meso-2,6-diaminopimelate</name>
        <dbReference type="ChEBI" id="CHEBI:57791"/>
    </ligand>
</feature>
<evidence type="ECO:0000259" key="5">
    <source>
        <dbReference type="Pfam" id="PF08245"/>
    </source>
</evidence>
<dbReference type="GO" id="GO:0008765">
    <property type="term" value="F:UDP-N-acetylmuramoylalanyl-D-glutamate-2,6-diaminopimelate ligase activity"/>
    <property type="evidence" value="ECO:0007669"/>
    <property type="project" value="UniProtKB-UniRule"/>
</dbReference>
<dbReference type="InterPro" id="IPR036615">
    <property type="entry name" value="Mur_ligase_C_dom_sf"/>
</dbReference>
<dbReference type="Pfam" id="PF08245">
    <property type="entry name" value="Mur_ligase_M"/>
    <property type="match status" value="1"/>
</dbReference>
<sequence length="566" mass="60448">MNVSTIYPWPDWLEAVFRACRNRFPNASLASDSRRIQPGDLFLAFRHDGRNGWDYVADAIQRGAAAVIADRDRAGSTEGEMGAEGTPADAPEILAGHAGEKSLLWRIPGFQNWAGEWAHRWYDAPSEHLSVWGVTGTNGKTTVSQWLAQTLERLGHATGVVGTLGAGRLGALDATGFTTPSAVLLHTLFARFRDAGCRVASLEVSSIGVCEGRIDGVRFHGAIFTNLSRDHLDYHGSLAAYAEAKRRFLFRPELAHQIFWVDDPYGAQWGSAAAQEAERTGDIRQRTVWWVGTETTIRHLQRSGAAAHGSGVATVALTAKPQWIDGRWTVPVTIRLPETGHFVGRTQPLQAGTLEVPAAGAFQIANGALVLAALLAEGIALPDALAALAHVVSPPGRMEVVADRPMVVVDYAHTPDALAQALESLRPIAAARGGALWVVFGAGGNRDAGKRPEMGRAAAACADRLVVTSDNPRWESPDAIAAAILRGVPAGTDVTVQLDRGEAIRYAVVSAAADDVILLAGKGHEGYQEIAGEKIPFSDHECARAALMARDAKTPCAASFSLQDQR</sequence>
<evidence type="ECO:0000256" key="2">
    <source>
        <dbReference type="HAMAP-Rule" id="MF_00208"/>
    </source>
</evidence>
<accession>A0A2Z6DX28</accession>
<feature type="domain" description="Mur ligase central" evidence="5">
    <location>
        <begin position="134"/>
        <end position="277"/>
    </location>
</feature>
<evidence type="ECO:0000259" key="4">
    <source>
        <dbReference type="Pfam" id="PF02875"/>
    </source>
</evidence>
<keyword evidence="2 3" id="KW-0961">Cell wall biogenesis/degradation</keyword>
<proteinExistence type="inferred from homology"/>
<dbReference type="Gene3D" id="3.40.1190.10">
    <property type="entry name" value="Mur-like, catalytic domain"/>
    <property type="match status" value="1"/>
</dbReference>
<keyword evidence="2" id="KW-0460">Magnesium</keyword>
<dbReference type="GO" id="GO:0005737">
    <property type="term" value="C:cytoplasm"/>
    <property type="evidence" value="ECO:0007669"/>
    <property type="project" value="UniProtKB-SubCell"/>
</dbReference>
<feature type="binding site" evidence="2">
    <location>
        <position position="33"/>
    </location>
    <ligand>
        <name>UDP-N-acetyl-alpha-D-muramoyl-L-alanyl-D-glutamate</name>
        <dbReference type="ChEBI" id="CHEBI:83900"/>
    </ligand>
</feature>
<keyword evidence="2" id="KW-0436">Ligase</keyword>